<name>A0AAN9F181_CROPI</name>
<feature type="region of interest" description="Disordered" evidence="1">
    <location>
        <begin position="66"/>
        <end position="103"/>
    </location>
</feature>
<sequence length="293" mass="31646">MVEAGVAMDSDTVVVDNGNTDGISASENISLGNKKLPNLALDINKEKECITETPFGPWMLVRKIPRNKDREVQKEGNSKFDSGNKKGQSLILSPTNPSGSRFNALVEDDSGELVEGNISQSTDTLHEGNLKENSESTEVGPSGGKKEINKETRIRNQFGGKNPQSHGPKNVVGPVKPKMVRGEASNAGNGPKLSNNAKHLALQSKPTLLQPRSGDTKLDKGLLNLMKALEHSGADFMDRVATKVYLPSNEALALIQRQKESIKEAVPPDLSSNWVQIDTVMDKEPNPTLGDCN</sequence>
<evidence type="ECO:0000313" key="3">
    <source>
        <dbReference type="Proteomes" id="UP001372338"/>
    </source>
</evidence>
<accession>A0AAN9F181</accession>
<feature type="compositionally biased region" description="Basic and acidic residues" evidence="1">
    <location>
        <begin position="144"/>
        <end position="154"/>
    </location>
</feature>
<dbReference type="Proteomes" id="UP001372338">
    <property type="component" value="Unassembled WGS sequence"/>
</dbReference>
<comment type="caution">
    <text evidence="2">The sequence shown here is derived from an EMBL/GenBank/DDBJ whole genome shotgun (WGS) entry which is preliminary data.</text>
</comment>
<feature type="compositionally biased region" description="Basic and acidic residues" evidence="1">
    <location>
        <begin position="124"/>
        <end position="134"/>
    </location>
</feature>
<evidence type="ECO:0000313" key="2">
    <source>
        <dbReference type="EMBL" id="KAK7267066.1"/>
    </source>
</evidence>
<gene>
    <name evidence="2" type="ORF">RIF29_19730</name>
</gene>
<feature type="region of interest" description="Disordered" evidence="1">
    <location>
        <begin position="122"/>
        <end position="195"/>
    </location>
</feature>
<feature type="compositionally biased region" description="Polar residues" evidence="1">
    <location>
        <begin position="85"/>
        <end position="101"/>
    </location>
</feature>
<feature type="compositionally biased region" description="Basic and acidic residues" evidence="1">
    <location>
        <begin position="66"/>
        <end position="84"/>
    </location>
</feature>
<reference evidence="2 3" key="1">
    <citation type="submission" date="2024-01" db="EMBL/GenBank/DDBJ databases">
        <title>The genomes of 5 underutilized Papilionoideae crops provide insights into root nodulation and disease resistanc.</title>
        <authorList>
            <person name="Yuan L."/>
        </authorList>
    </citation>
    <scope>NUCLEOTIDE SEQUENCE [LARGE SCALE GENOMIC DNA]</scope>
    <source>
        <strain evidence="2">ZHUSHIDOU_FW_LH</strain>
        <tissue evidence="2">Leaf</tissue>
    </source>
</reference>
<dbReference type="AlphaFoldDB" id="A0AAN9F181"/>
<dbReference type="EMBL" id="JAYWIO010000004">
    <property type="protein sequence ID" value="KAK7267066.1"/>
    <property type="molecule type" value="Genomic_DNA"/>
</dbReference>
<feature type="compositionally biased region" description="Polar residues" evidence="1">
    <location>
        <begin position="186"/>
        <end position="195"/>
    </location>
</feature>
<proteinExistence type="predicted"/>
<protein>
    <submittedName>
        <fullName evidence="2">Uncharacterized protein</fullName>
    </submittedName>
</protein>
<organism evidence="2 3">
    <name type="scientific">Crotalaria pallida</name>
    <name type="common">Smooth rattlebox</name>
    <name type="synonym">Crotalaria striata</name>
    <dbReference type="NCBI Taxonomy" id="3830"/>
    <lineage>
        <taxon>Eukaryota</taxon>
        <taxon>Viridiplantae</taxon>
        <taxon>Streptophyta</taxon>
        <taxon>Embryophyta</taxon>
        <taxon>Tracheophyta</taxon>
        <taxon>Spermatophyta</taxon>
        <taxon>Magnoliopsida</taxon>
        <taxon>eudicotyledons</taxon>
        <taxon>Gunneridae</taxon>
        <taxon>Pentapetalae</taxon>
        <taxon>rosids</taxon>
        <taxon>fabids</taxon>
        <taxon>Fabales</taxon>
        <taxon>Fabaceae</taxon>
        <taxon>Papilionoideae</taxon>
        <taxon>50 kb inversion clade</taxon>
        <taxon>genistoids sensu lato</taxon>
        <taxon>core genistoids</taxon>
        <taxon>Crotalarieae</taxon>
        <taxon>Crotalaria</taxon>
    </lineage>
</organism>
<keyword evidence="3" id="KW-1185">Reference proteome</keyword>
<evidence type="ECO:0000256" key="1">
    <source>
        <dbReference type="SAM" id="MobiDB-lite"/>
    </source>
</evidence>